<reference evidence="2 3" key="1">
    <citation type="submission" date="2020-08" db="EMBL/GenBank/DDBJ databases">
        <title>Genomic Encyclopedia of Type Strains, Phase III (KMG-III): the genomes of soil and plant-associated and newly described type strains.</title>
        <authorList>
            <person name="Whitman W."/>
        </authorList>
    </citation>
    <scope>NUCLEOTIDE SEQUENCE [LARGE SCALE GENOMIC DNA]</scope>
    <source>
        <strain evidence="2 3">CECT 3266</strain>
    </source>
</reference>
<dbReference type="CDD" id="cd00090">
    <property type="entry name" value="HTH_ARSR"/>
    <property type="match status" value="1"/>
</dbReference>
<dbReference type="SUPFAM" id="SSF46785">
    <property type="entry name" value="Winged helix' DNA-binding domain"/>
    <property type="match status" value="1"/>
</dbReference>
<accession>A0A7W7LTU7</accession>
<dbReference type="InterPro" id="IPR036388">
    <property type="entry name" value="WH-like_DNA-bd_sf"/>
</dbReference>
<keyword evidence="2" id="KW-0238">DNA-binding</keyword>
<name>A0A7W7LTU7_9ACTN</name>
<dbReference type="Gene3D" id="1.10.10.10">
    <property type="entry name" value="Winged helix-like DNA-binding domain superfamily/Winged helix DNA-binding domain"/>
    <property type="match status" value="1"/>
</dbReference>
<dbReference type="PROSITE" id="PS50995">
    <property type="entry name" value="HTH_MARR_2"/>
    <property type="match status" value="1"/>
</dbReference>
<feature type="domain" description="HTH marR-type" evidence="1">
    <location>
        <begin position="4"/>
        <end position="141"/>
    </location>
</feature>
<dbReference type="SMART" id="SM00347">
    <property type="entry name" value="HTH_MARR"/>
    <property type="match status" value="1"/>
</dbReference>
<comment type="caution">
    <text evidence="2">The sequence shown here is derived from an EMBL/GenBank/DDBJ whole genome shotgun (WGS) entry which is preliminary data.</text>
</comment>
<dbReference type="GO" id="GO:0006950">
    <property type="term" value="P:response to stress"/>
    <property type="evidence" value="ECO:0007669"/>
    <property type="project" value="TreeGrafter"/>
</dbReference>
<dbReference type="InterPro" id="IPR039422">
    <property type="entry name" value="MarR/SlyA-like"/>
</dbReference>
<dbReference type="InterPro" id="IPR011991">
    <property type="entry name" value="ArsR-like_HTH"/>
</dbReference>
<dbReference type="PANTHER" id="PTHR33164:SF106">
    <property type="entry name" value="TRANSCRIPTIONAL REGULATORY PROTEIN"/>
    <property type="match status" value="1"/>
</dbReference>
<dbReference type="GO" id="GO:0003677">
    <property type="term" value="F:DNA binding"/>
    <property type="evidence" value="ECO:0007669"/>
    <property type="project" value="UniProtKB-KW"/>
</dbReference>
<organism evidence="2 3">
    <name type="scientific">Streptomyces olivoverticillatus</name>
    <dbReference type="NCBI Taxonomy" id="66427"/>
    <lineage>
        <taxon>Bacteria</taxon>
        <taxon>Bacillati</taxon>
        <taxon>Actinomycetota</taxon>
        <taxon>Actinomycetes</taxon>
        <taxon>Kitasatosporales</taxon>
        <taxon>Streptomycetaceae</taxon>
        <taxon>Streptomyces</taxon>
    </lineage>
</organism>
<gene>
    <name evidence="2" type="ORF">FHS39_004757</name>
</gene>
<dbReference type="RefSeq" id="WP_343069711.1">
    <property type="nucleotide sequence ID" value="NZ_JACHJH010000008.1"/>
</dbReference>
<sequence>MSKRAELLKRIADESRRHYAAWTVLNQALADHLGLHPTDLQCLNLLCLDAEPLTAGGIAKLTGLTPGSATRLVDRLEKAGLVERRTDPADRRRALVALAPDAMARMGAAWEAPGQAFRDVLAGYTDEELAVIGDYLGRVTGVGRAQAERLGRTAQARAS</sequence>
<proteinExistence type="predicted"/>
<protein>
    <submittedName>
        <fullName evidence="2">DNA-binding MarR family transcriptional regulator</fullName>
    </submittedName>
</protein>
<keyword evidence="3" id="KW-1185">Reference proteome</keyword>
<dbReference type="AlphaFoldDB" id="A0A7W7LTU7"/>
<dbReference type="PRINTS" id="PR00598">
    <property type="entry name" value="HTHMARR"/>
</dbReference>
<dbReference type="EMBL" id="JACHJH010000008">
    <property type="protein sequence ID" value="MBB4895678.1"/>
    <property type="molecule type" value="Genomic_DNA"/>
</dbReference>
<dbReference type="Proteomes" id="UP000556084">
    <property type="component" value="Unassembled WGS sequence"/>
</dbReference>
<dbReference type="GO" id="GO:0003700">
    <property type="term" value="F:DNA-binding transcription factor activity"/>
    <property type="evidence" value="ECO:0007669"/>
    <property type="project" value="InterPro"/>
</dbReference>
<evidence type="ECO:0000313" key="2">
    <source>
        <dbReference type="EMBL" id="MBB4895678.1"/>
    </source>
</evidence>
<dbReference type="PANTHER" id="PTHR33164">
    <property type="entry name" value="TRANSCRIPTIONAL REGULATOR, MARR FAMILY"/>
    <property type="match status" value="1"/>
</dbReference>
<evidence type="ECO:0000259" key="1">
    <source>
        <dbReference type="PROSITE" id="PS50995"/>
    </source>
</evidence>
<dbReference type="InterPro" id="IPR036390">
    <property type="entry name" value="WH_DNA-bd_sf"/>
</dbReference>
<dbReference type="InterPro" id="IPR000835">
    <property type="entry name" value="HTH_MarR-typ"/>
</dbReference>
<dbReference type="Pfam" id="PF12802">
    <property type="entry name" value="MarR_2"/>
    <property type="match status" value="1"/>
</dbReference>
<evidence type="ECO:0000313" key="3">
    <source>
        <dbReference type="Proteomes" id="UP000556084"/>
    </source>
</evidence>